<evidence type="ECO:0000256" key="2">
    <source>
        <dbReference type="SAM" id="Phobius"/>
    </source>
</evidence>
<feature type="compositionally biased region" description="Polar residues" evidence="1">
    <location>
        <begin position="340"/>
        <end position="350"/>
    </location>
</feature>
<feature type="compositionally biased region" description="Basic and acidic residues" evidence="1">
    <location>
        <begin position="248"/>
        <end position="260"/>
    </location>
</feature>
<feature type="compositionally biased region" description="Low complexity" evidence="1">
    <location>
        <begin position="655"/>
        <end position="665"/>
    </location>
</feature>
<feature type="signal peptide" evidence="3">
    <location>
        <begin position="1"/>
        <end position="17"/>
    </location>
</feature>
<dbReference type="Proteomes" id="UP000235965">
    <property type="component" value="Unassembled WGS sequence"/>
</dbReference>
<feature type="compositionally biased region" description="Polar residues" evidence="1">
    <location>
        <begin position="407"/>
        <end position="429"/>
    </location>
</feature>
<feature type="compositionally biased region" description="Basic and acidic residues" evidence="1">
    <location>
        <begin position="303"/>
        <end position="322"/>
    </location>
</feature>
<feature type="compositionally biased region" description="Low complexity" evidence="1">
    <location>
        <begin position="323"/>
        <end position="333"/>
    </location>
</feature>
<feature type="region of interest" description="Disordered" evidence="1">
    <location>
        <begin position="194"/>
        <end position="370"/>
    </location>
</feature>
<proteinExistence type="predicted"/>
<feature type="transmembrane region" description="Helical" evidence="2">
    <location>
        <begin position="93"/>
        <end position="113"/>
    </location>
</feature>
<evidence type="ECO:0000256" key="1">
    <source>
        <dbReference type="SAM" id="MobiDB-lite"/>
    </source>
</evidence>
<feature type="compositionally biased region" description="Acidic residues" evidence="1">
    <location>
        <begin position="672"/>
        <end position="682"/>
    </location>
</feature>
<comment type="caution">
    <text evidence="4">The sequence shown here is derived from an EMBL/GenBank/DDBJ whole genome shotgun (WGS) entry which is preliminary data.</text>
</comment>
<reference evidence="4 5" key="1">
    <citation type="submission" date="2017-12" db="EMBL/GenBank/DDBJ databases">
        <title>Hemimetabolous genomes reveal molecular basis of termite eusociality.</title>
        <authorList>
            <person name="Harrison M.C."/>
            <person name="Jongepier E."/>
            <person name="Robertson H.M."/>
            <person name="Arning N."/>
            <person name="Bitard-Feildel T."/>
            <person name="Chao H."/>
            <person name="Childers C.P."/>
            <person name="Dinh H."/>
            <person name="Doddapaneni H."/>
            <person name="Dugan S."/>
            <person name="Gowin J."/>
            <person name="Greiner C."/>
            <person name="Han Y."/>
            <person name="Hu H."/>
            <person name="Hughes D.S.T."/>
            <person name="Huylmans A.-K."/>
            <person name="Kemena C."/>
            <person name="Kremer L.P.M."/>
            <person name="Lee S.L."/>
            <person name="Lopez-Ezquerra A."/>
            <person name="Mallet L."/>
            <person name="Monroy-Kuhn J.M."/>
            <person name="Moser A."/>
            <person name="Murali S.C."/>
            <person name="Muzny D.M."/>
            <person name="Otani S."/>
            <person name="Piulachs M.-D."/>
            <person name="Poelchau M."/>
            <person name="Qu J."/>
            <person name="Schaub F."/>
            <person name="Wada-Katsumata A."/>
            <person name="Worley K.C."/>
            <person name="Xie Q."/>
            <person name="Ylla G."/>
            <person name="Poulsen M."/>
            <person name="Gibbs R.A."/>
            <person name="Schal C."/>
            <person name="Richards S."/>
            <person name="Belles X."/>
            <person name="Korb J."/>
            <person name="Bornberg-Bauer E."/>
        </authorList>
    </citation>
    <scope>NUCLEOTIDE SEQUENCE [LARGE SCALE GENOMIC DNA]</scope>
    <source>
        <tissue evidence="4">Whole body</tissue>
    </source>
</reference>
<accession>A0A2J7QHA1</accession>
<keyword evidence="2" id="KW-0812">Transmembrane</keyword>
<dbReference type="OrthoDB" id="8180835at2759"/>
<feature type="chain" id="PRO_5014453642" evidence="3">
    <location>
        <begin position="18"/>
        <end position="711"/>
    </location>
</feature>
<name>A0A2J7QHA1_9NEOP</name>
<feature type="compositionally biased region" description="Polar residues" evidence="1">
    <location>
        <begin position="603"/>
        <end position="620"/>
    </location>
</feature>
<keyword evidence="2" id="KW-0472">Membrane</keyword>
<feature type="compositionally biased region" description="Basic and acidic residues" evidence="1">
    <location>
        <begin position="270"/>
        <end position="283"/>
    </location>
</feature>
<keyword evidence="5" id="KW-1185">Reference proteome</keyword>
<dbReference type="InParanoid" id="A0A2J7QHA1"/>
<feature type="transmembrane region" description="Helical" evidence="2">
    <location>
        <begin position="59"/>
        <end position="81"/>
    </location>
</feature>
<keyword evidence="2" id="KW-1133">Transmembrane helix</keyword>
<feature type="compositionally biased region" description="Polar residues" evidence="1">
    <location>
        <begin position="568"/>
        <end position="593"/>
    </location>
</feature>
<dbReference type="EMBL" id="NEVH01013984">
    <property type="protein sequence ID" value="PNF27960.1"/>
    <property type="molecule type" value="Genomic_DNA"/>
</dbReference>
<feature type="compositionally biased region" description="Basic and acidic residues" evidence="1">
    <location>
        <begin position="444"/>
        <end position="456"/>
    </location>
</feature>
<feature type="compositionally biased region" description="Polar residues" evidence="1">
    <location>
        <begin position="547"/>
        <end position="560"/>
    </location>
</feature>
<evidence type="ECO:0000313" key="4">
    <source>
        <dbReference type="EMBL" id="PNF27960.1"/>
    </source>
</evidence>
<feature type="compositionally biased region" description="Basic and acidic residues" evidence="1">
    <location>
        <begin position="511"/>
        <end position="529"/>
    </location>
</feature>
<organism evidence="4 5">
    <name type="scientific">Cryptotermes secundus</name>
    <dbReference type="NCBI Taxonomy" id="105785"/>
    <lineage>
        <taxon>Eukaryota</taxon>
        <taxon>Metazoa</taxon>
        <taxon>Ecdysozoa</taxon>
        <taxon>Arthropoda</taxon>
        <taxon>Hexapoda</taxon>
        <taxon>Insecta</taxon>
        <taxon>Pterygota</taxon>
        <taxon>Neoptera</taxon>
        <taxon>Polyneoptera</taxon>
        <taxon>Dictyoptera</taxon>
        <taxon>Blattodea</taxon>
        <taxon>Blattoidea</taxon>
        <taxon>Termitoidae</taxon>
        <taxon>Kalotermitidae</taxon>
        <taxon>Cryptotermitinae</taxon>
        <taxon>Cryptotermes</taxon>
    </lineage>
</organism>
<gene>
    <name evidence="4" type="ORF">B7P43_G16432</name>
</gene>
<dbReference type="AlphaFoldDB" id="A0A2J7QHA1"/>
<evidence type="ECO:0000313" key="5">
    <source>
        <dbReference type="Proteomes" id="UP000235965"/>
    </source>
</evidence>
<keyword evidence="3" id="KW-0732">Signal</keyword>
<protein>
    <submittedName>
        <fullName evidence="4">Uncharacterized protein</fullName>
    </submittedName>
</protein>
<feature type="transmembrane region" description="Helical" evidence="2">
    <location>
        <begin position="125"/>
        <end position="144"/>
    </location>
</feature>
<feature type="compositionally biased region" description="Polar residues" evidence="1">
    <location>
        <begin position="290"/>
        <end position="302"/>
    </location>
</feature>
<sequence length="711" mass="79713">MACDKIVVVKVLEVLLCCTCVIYKRLTDDEAFRTFYLLKKLSREWPLLNNVTWEQNGDFFTDVVLGSYIIITLGLLVGYLCGELRNGRKMEKFFLWMGALLFIIVGSLVYASLDSVPPDLVDNAAVLGTLALITGLLFLLDIGLSRPKPPQTKQLYKATQTDTASNSVDLLDKVHRDPNGDRVIGELRSSLKTRRRTDDDLRYPSGRDSTPDLMLQGNGRSMGTRAIHDEQMTPEGYRRNGNFLPHQSVDRGRQSRDGSVRQELQFPSDLELHHDRVPRDQPESHIPVSHFSSGKYLNQHNIPTRDQRPSDSRRHLGHRTSEQENSNSSSGEQRYLEQGEISQRPESVTPEQKHRSRPREIYNESDSDVDEIMHIPTVSFLLTERGEPVEVRPGSAENSHRIKQQRTGKGSTKNTKPLSLMSAASTSEDAISMRRKRTLMAAEDEPKQKHLGREEIQSPETLPDERQKEKYLFGGKAAGKARVSSSRSLDIEAGRSGRFEGTSQSPSPDVGHWRYDSRDANLVRPEREIPSSPSDPGFVRHTAHNWPDSSPRTPSQSPIDSVTPGGSRIQNWPDSHSRTPSQSPQNWSESGASLHQGPDSRSRTPSQSAQDMSESTSPSNHHVRWLESRQSSDEGDYADASPPPPPSRPPVLHHQQASSSGQSQSKKQRQVEEEDDDVDEDMPAGGSLTTQLLQKWLKQRKSKVGKSKSNP</sequence>
<feature type="compositionally biased region" description="Basic and acidic residues" evidence="1">
    <location>
        <begin position="489"/>
        <end position="498"/>
    </location>
</feature>
<feature type="region of interest" description="Disordered" evidence="1">
    <location>
        <begin position="384"/>
        <end position="690"/>
    </location>
</feature>
<evidence type="ECO:0000256" key="3">
    <source>
        <dbReference type="SAM" id="SignalP"/>
    </source>
</evidence>